<evidence type="ECO:0000256" key="5">
    <source>
        <dbReference type="PIRSR" id="PIRSR607724-2"/>
    </source>
</evidence>
<feature type="domain" description="PARG helical" evidence="8">
    <location>
        <begin position="159"/>
        <end position="234"/>
    </location>
</feature>
<evidence type="ECO:0000256" key="1">
    <source>
        <dbReference type="ARBA" id="ARBA00009545"/>
    </source>
</evidence>
<dbReference type="GO" id="GO:0005975">
    <property type="term" value="P:carbohydrate metabolic process"/>
    <property type="evidence" value="ECO:0007669"/>
    <property type="project" value="InterPro"/>
</dbReference>
<name>A0A176VMD0_MARPO</name>
<dbReference type="EC" id="3.2.1.143" evidence="2"/>
<dbReference type="EMBL" id="LVLJ01003342">
    <property type="protein sequence ID" value="OAE21767.1"/>
    <property type="molecule type" value="Genomic_DNA"/>
</dbReference>
<comment type="similarity">
    <text evidence="1">Belongs to the poly(ADP-ribose) glycohydrolase family.</text>
</comment>
<feature type="active site" evidence="4">
    <location>
        <position position="355"/>
    </location>
</feature>
<dbReference type="PANTHER" id="PTHR12837">
    <property type="entry name" value="POLY ADP-RIBOSE GLYCOHYDROLASE"/>
    <property type="match status" value="1"/>
</dbReference>
<dbReference type="InterPro" id="IPR046372">
    <property type="entry name" value="PARG_cat_C"/>
</dbReference>
<dbReference type="Proteomes" id="UP000077202">
    <property type="component" value="Unassembled WGS sequence"/>
</dbReference>
<evidence type="ECO:0000313" key="10">
    <source>
        <dbReference type="Proteomes" id="UP000077202"/>
    </source>
</evidence>
<reference evidence="9" key="1">
    <citation type="submission" date="2016-03" db="EMBL/GenBank/DDBJ databases">
        <title>Mechanisms controlling the formation of the plant cell surface in tip-growing cells are functionally conserved among land plants.</title>
        <authorList>
            <person name="Honkanen S."/>
            <person name="Jones V.A."/>
            <person name="Morieri G."/>
            <person name="Champion C."/>
            <person name="Hetherington A.J."/>
            <person name="Kelly S."/>
            <person name="Saint-Marcoux D."/>
            <person name="Proust H."/>
            <person name="Prescott H."/>
            <person name="Dolan L."/>
        </authorList>
    </citation>
    <scope>NUCLEOTIDE SEQUENCE [LARGE SCALE GENOMIC DNA]</scope>
    <source>
        <tissue evidence="9">Whole gametophyte</tissue>
    </source>
</reference>
<feature type="binding site" evidence="5">
    <location>
        <position position="358"/>
    </location>
    <ligand>
        <name>substrate</name>
    </ligand>
</feature>
<feature type="domain" description="PARG catalytic Macro" evidence="7">
    <location>
        <begin position="325"/>
        <end position="584"/>
    </location>
</feature>
<dbReference type="AlphaFoldDB" id="A0A176VMD0"/>
<dbReference type="InterPro" id="IPR007724">
    <property type="entry name" value="Poly_GlycHdrlase"/>
</dbReference>
<feature type="active site" evidence="4">
    <location>
        <position position="374"/>
    </location>
</feature>
<dbReference type="GO" id="GO:0004649">
    <property type="term" value="F:poly(ADP-ribose) glycohydrolase activity"/>
    <property type="evidence" value="ECO:0007669"/>
    <property type="project" value="UniProtKB-EC"/>
</dbReference>
<dbReference type="GO" id="GO:0005634">
    <property type="term" value="C:nucleus"/>
    <property type="evidence" value="ECO:0007669"/>
    <property type="project" value="TreeGrafter"/>
</dbReference>
<sequence>MMTWMTDGDGDDERRRLKEHRKELELVPLPRAPAKSANERSPGTWRARRQRRFAAVFFVESLEAAVNYTIMSAFAFSSIAPYLPLQRDPASGDLRWVTSVEYALKAVARGVDTSLVCNGQALCDCIVDMRAETGQCKDFAVQYAKSLGLGLSHLFDALEDAEKFFSSTLPGMAKLAIQLPELLKAHGEQVDRISGGSTTLRLRILNSQQSGMVLLDQVELGRYLDFSSFHTNPRLLPSFRIRTYEDRKLPILKLAKGLIAALLSCGFFCLFPGALKERKRDDIHPINFDFVFIMPQGTVSYERKILPRRRPSPTKPLSVFPNENFWKNSKRSLCNMKVVDFGAIESAGPDYLQVDFANAYLGGGALNQGCVQEEIRFMINPELIAGMLFMSPMANNEAIEITGAQQYSQYKGYASSFVFAGDFVDRTPTDSWGRRMTCITAIDALCAPGENQFDTDAMIREVNKAFCGFLRHSPVCGAVELWKPFNVEEANQKQASNVSNGGQANADQQIDFRNASDESTEEDRKSVSPSPCAMHQEQKGIATGNWGSGAFGGNLELKSLLQWIAASEAGRAEVLYYSFRDPRAKRLQEVIDWVLQEGWTGSELWTVLVEYGQCRLNRQVKCELYDWILPNPTRGPSTS</sequence>
<evidence type="ECO:0000256" key="6">
    <source>
        <dbReference type="SAM" id="MobiDB-lite"/>
    </source>
</evidence>
<evidence type="ECO:0000256" key="2">
    <source>
        <dbReference type="ARBA" id="ARBA00012255"/>
    </source>
</evidence>
<organism evidence="9 10">
    <name type="scientific">Marchantia polymorpha subsp. ruderalis</name>
    <dbReference type="NCBI Taxonomy" id="1480154"/>
    <lineage>
        <taxon>Eukaryota</taxon>
        <taxon>Viridiplantae</taxon>
        <taxon>Streptophyta</taxon>
        <taxon>Embryophyta</taxon>
        <taxon>Marchantiophyta</taxon>
        <taxon>Marchantiopsida</taxon>
        <taxon>Marchantiidae</taxon>
        <taxon>Marchantiales</taxon>
        <taxon>Marchantiaceae</taxon>
        <taxon>Marchantia</taxon>
    </lineage>
</organism>
<accession>A0A176VMD0</accession>
<feature type="active site" evidence="4">
    <location>
        <position position="373"/>
    </location>
</feature>
<dbReference type="GO" id="GO:0009225">
    <property type="term" value="P:nucleotide-sugar metabolic process"/>
    <property type="evidence" value="ECO:0007669"/>
    <property type="project" value="TreeGrafter"/>
</dbReference>
<evidence type="ECO:0000313" key="9">
    <source>
        <dbReference type="EMBL" id="OAE21767.1"/>
    </source>
</evidence>
<evidence type="ECO:0000256" key="3">
    <source>
        <dbReference type="ARBA" id="ARBA00022801"/>
    </source>
</evidence>
<dbReference type="Pfam" id="PF20811">
    <property type="entry name" value="PARG_cat_N"/>
    <property type="match status" value="1"/>
</dbReference>
<protein>
    <recommendedName>
        <fullName evidence="2">poly(ADP-ribose) glycohydrolase</fullName>
        <ecNumber evidence="2">3.2.1.143</ecNumber>
    </recommendedName>
</protein>
<dbReference type="Pfam" id="PF05028">
    <property type="entry name" value="PARG_cat_C"/>
    <property type="match status" value="1"/>
</dbReference>
<keyword evidence="3" id="KW-0378">Hydrolase</keyword>
<dbReference type="InterPro" id="IPR048362">
    <property type="entry name" value="PARG_helical"/>
</dbReference>
<comment type="caution">
    <text evidence="9">The sequence shown here is derived from an EMBL/GenBank/DDBJ whole genome shotgun (WGS) entry which is preliminary data.</text>
</comment>
<dbReference type="GO" id="GO:1990966">
    <property type="term" value="P:ATP generation from poly-ADP-D-ribose"/>
    <property type="evidence" value="ECO:0007669"/>
    <property type="project" value="TreeGrafter"/>
</dbReference>
<feature type="region of interest" description="Disordered" evidence="6">
    <location>
        <begin position="514"/>
        <end position="534"/>
    </location>
</feature>
<keyword evidence="10" id="KW-1185">Reference proteome</keyword>
<dbReference type="PANTHER" id="PTHR12837:SF0">
    <property type="entry name" value="POLY(ADP-RIBOSE) GLYCOHYDROLASE"/>
    <property type="match status" value="1"/>
</dbReference>
<dbReference type="GO" id="GO:0005737">
    <property type="term" value="C:cytoplasm"/>
    <property type="evidence" value="ECO:0007669"/>
    <property type="project" value="TreeGrafter"/>
</dbReference>
<proteinExistence type="inferred from homology"/>
<gene>
    <name evidence="9" type="ORF">AXG93_2550s1040</name>
</gene>
<feature type="binding site" evidence="5">
    <location>
        <position position="372"/>
    </location>
    <ligand>
        <name>substrate</name>
    </ligand>
</feature>
<evidence type="ECO:0000259" key="7">
    <source>
        <dbReference type="Pfam" id="PF05028"/>
    </source>
</evidence>
<dbReference type="GO" id="GO:0006282">
    <property type="term" value="P:regulation of DNA repair"/>
    <property type="evidence" value="ECO:0007669"/>
    <property type="project" value="InterPro"/>
</dbReference>
<feature type="binding site" evidence="5">
    <location>
        <position position="413"/>
    </location>
    <ligand>
        <name>substrate</name>
    </ligand>
</feature>
<evidence type="ECO:0000256" key="4">
    <source>
        <dbReference type="PIRSR" id="PIRSR607724-1"/>
    </source>
</evidence>
<evidence type="ECO:0000259" key="8">
    <source>
        <dbReference type="Pfam" id="PF20811"/>
    </source>
</evidence>